<evidence type="ECO:0000256" key="3">
    <source>
        <dbReference type="ARBA" id="ARBA00023125"/>
    </source>
</evidence>
<dbReference type="Proteomes" id="UP000295673">
    <property type="component" value="Unassembled WGS sequence"/>
</dbReference>
<dbReference type="AlphaFoldDB" id="A0A4R1N4R1"/>
<dbReference type="Gene3D" id="3.40.190.10">
    <property type="entry name" value="Periplasmic binding protein-like II"/>
    <property type="match status" value="2"/>
</dbReference>
<dbReference type="InterPro" id="IPR005119">
    <property type="entry name" value="LysR_subst-bd"/>
</dbReference>
<keyword evidence="3" id="KW-0238">DNA-binding</keyword>
<evidence type="ECO:0000256" key="1">
    <source>
        <dbReference type="ARBA" id="ARBA00009437"/>
    </source>
</evidence>
<gene>
    <name evidence="7" type="ORF">BXY66_3400</name>
</gene>
<dbReference type="EMBL" id="SMGR01000003">
    <property type="protein sequence ID" value="TCL00753.1"/>
    <property type="molecule type" value="Genomic_DNA"/>
</dbReference>
<keyword evidence="8" id="KW-1185">Reference proteome</keyword>
<comment type="similarity">
    <text evidence="1">Belongs to the LysR transcriptional regulatory family.</text>
</comment>
<reference evidence="7 8" key="1">
    <citation type="submission" date="2019-03" db="EMBL/GenBank/DDBJ databases">
        <title>Genomic Encyclopedia of Archaeal and Bacterial Type Strains, Phase II (KMG-II): from individual species to whole genera.</title>
        <authorList>
            <person name="Goeker M."/>
        </authorList>
    </citation>
    <scope>NUCLEOTIDE SEQUENCE [LARGE SCALE GENOMIC DNA]</scope>
    <source>
        <strain evidence="7 8">DSM 26433</strain>
    </source>
</reference>
<evidence type="ECO:0000259" key="6">
    <source>
        <dbReference type="PROSITE" id="PS50931"/>
    </source>
</evidence>
<dbReference type="InterPro" id="IPR036388">
    <property type="entry name" value="WH-like_DNA-bd_sf"/>
</dbReference>
<dbReference type="PANTHER" id="PTHR30537">
    <property type="entry name" value="HTH-TYPE TRANSCRIPTIONAL REGULATOR"/>
    <property type="match status" value="1"/>
</dbReference>
<dbReference type="Pfam" id="PF00126">
    <property type="entry name" value="HTH_1"/>
    <property type="match status" value="1"/>
</dbReference>
<protein>
    <submittedName>
        <fullName evidence="7">LysR family glycine cleavage system transcriptional activator</fullName>
    </submittedName>
</protein>
<evidence type="ECO:0000313" key="8">
    <source>
        <dbReference type="Proteomes" id="UP000295673"/>
    </source>
</evidence>
<name>A0A4R1N4R1_9RHOB</name>
<dbReference type="InterPro" id="IPR036390">
    <property type="entry name" value="WH_DNA-bd_sf"/>
</dbReference>
<dbReference type="Pfam" id="PF03466">
    <property type="entry name" value="LysR_substrate"/>
    <property type="match status" value="1"/>
</dbReference>
<dbReference type="SUPFAM" id="SSF53850">
    <property type="entry name" value="Periplasmic binding protein-like II"/>
    <property type="match status" value="1"/>
</dbReference>
<sequence length="323" mass="36401">MHRNMPPLNAIRAFEAVARHEHLGRAADELNVTHSAVSQQLKHLEEWFEQELFSRVKGRLYLNSAGQELLSGYTQALDLMQDTTELLLRRGPGDHLTLHSDPAFFSKVLMPLGDVARSADSGVTLDVKTATISGSAFPETADIVITHSKHDNWRNVHREHLLDVHGFPACAPSLLERYDRPNRPLDLRRLPLLHGADRDSWNSWLVEYAGSTSAGCANTYYDDFSMTINAAVRGRGAILADPVLCEYELETGQLVPLFNNTILEVSYYAFCTNLKYSTRAVRRAFDNIVKMLRTHDATIRAKEQNREPAHRPWDTASTAPRLD</sequence>
<feature type="domain" description="HTH lysR-type" evidence="6">
    <location>
        <begin position="6"/>
        <end position="63"/>
    </location>
</feature>
<dbReference type="GO" id="GO:0043565">
    <property type="term" value="F:sequence-specific DNA binding"/>
    <property type="evidence" value="ECO:0007669"/>
    <property type="project" value="TreeGrafter"/>
</dbReference>
<feature type="region of interest" description="Disordered" evidence="5">
    <location>
        <begin position="299"/>
        <end position="323"/>
    </location>
</feature>
<comment type="caution">
    <text evidence="7">The sequence shown here is derived from an EMBL/GenBank/DDBJ whole genome shotgun (WGS) entry which is preliminary data.</text>
</comment>
<proteinExistence type="inferred from homology"/>
<evidence type="ECO:0000256" key="4">
    <source>
        <dbReference type="ARBA" id="ARBA00023163"/>
    </source>
</evidence>
<evidence type="ECO:0000256" key="2">
    <source>
        <dbReference type="ARBA" id="ARBA00023015"/>
    </source>
</evidence>
<dbReference type="GO" id="GO:0003700">
    <property type="term" value="F:DNA-binding transcription factor activity"/>
    <property type="evidence" value="ECO:0007669"/>
    <property type="project" value="InterPro"/>
</dbReference>
<dbReference type="Gene3D" id="1.10.10.10">
    <property type="entry name" value="Winged helix-like DNA-binding domain superfamily/Winged helix DNA-binding domain"/>
    <property type="match status" value="1"/>
</dbReference>
<dbReference type="PANTHER" id="PTHR30537:SF74">
    <property type="entry name" value="HTH-TYPE TRANSCRIPTIONAL REGULATOR TRPI"/>
    <property type="match status" value="1"/>
</dbReference>
<organism evidence="7 8">
    <name type="scientific">Shimia isoporae</name>
    <dbReference type="NCBI Taxonomy" id="647720"/>
    <lineage>
        <taxon>Bacteria</taxon>
        <taxon>Pseudomonadati</taxon>
        <taxon>Pseudomonadota</taxon>
        <taxon>Alphaproteobacteria</taxon>
        <taxon>Rhodobacterales</taxon>
        <taxon>Roseobacteraceae</taxon>
    </lineage>
</organism>
<feature type="compositionally biased region" description="Basic and acidic residues" evidence="5">
    <location>
        <begin position="299"/>
        <end position="313"/>
    </location>
</feature>
<accession>A0A4R1N4R1</accession>
<evidence type="ECO:0000313" key="7">
    <source>
        <dbReference type="EMBL" id="TCL00753.1"/>
    </source>
</evidence>
<keyword evidence="4" id="KW-0804">Transcription</keyword>
<evidence type="ECO:0000256" key="5">
    <source>
        <dbReference type="SAM" id="MobiDB-lite"/>
    </source>
</evidence>
<dbReference type="SUPFAM" id="SSF46785">
    <property type="entry name" value="Winged helix' DNA-binding domain"/>
    <property type="match status" value="1"/>
</dbReference>
<dbReference type="PRINTS" id="PR00039">
    <property type="entry name" value="HTHLYSR"/>
</dbReference>
<dbReference type="GO" id="GO:0006351">
    <property type="term" value="P:DNA-templated transcription"/>
    <property type="evidence" value="ECO:0007669"/>
    <property type="project" value="TreeGrafter"/>
</dbReference>
<dbReference type="InterPro" id="IPR058163">
    <property type="entry name" value="LysR-type_TF_proteobact-type"/>
</dbReference>
<dbReference type="PROSITE" id="PS50931">
    <property type="entry name" value="HTH_LYSR"/>
    <property type="match status" value="1"/>
</dbReference>
<dbReference type="InterPro" id="IPR000847">
    <property type="entry name" value="LysR_HTH_N"/>
</dbReference>
<keyword evidence="2" id="KW-0805">Transcription regulation</keyword>